<evidence type="ECO:0000313" key="2">
    <source>
        <dbReference type="EMBL" id="KAK9730814.1"/>
    </source>
</evidence>
<comment type="caution">
    <text evidence="2">The sequence shown here is derived from an EMBL/GenBank/DDBJ whole genome shotgun (WGS) entry which is preliminary data.</text>
</comment>
<evidence type="ECO:0000313" key="3">
    <source>
        <dbReference type="Proteomes" id="UP001458880"/>
    </source>
</evidence>
<sequence length="423" mass="48966">MANIRDLTDKISPGFTENVLNDILRKQSGFTNVAIKEIKFSFSSKKGDSYLSNITRFTIEGTGNSGSDKNVDFQAHIIVKSIPESQVRAKSFRSDDFFKSEIYFYNQIWPKLDAFQKSKQLPNICDSIPRCFATYSDGKRDFIALENLSFQEFKALDRSSSGLDLDTTLFILRNFARFHALSVAYREQYPNEFQKWDDNLQETYFAEKFRDWYSGTFEKCCNIVKDVAEKDLPPNYLRKLEEMTSQDLFGIIGKLLKKRTPLSAVTHGDCWPPNFLMQQKNGAKKLAFIDFQLCRVASLTTDILFLLYTCVDTAVLKKDWDLILKDYHENFVKALKDLGSKLDITFDMFTEEVQTYGVFAFTMCNEALVMSLMDDDDVTDLDSLKGEDTIPLHQIWKLEPIKDLEKRKRIADYLQHIIDHDLI</sequence>
<evidence type="ECO:0000259" key="1">
    <source>
        <dbReference type="SMART" id="SM00587"/>
    </source>
</evidence>
<dbReference type="GO" id="GO:0016301">
    <property type="term" value="F:kinase activity"/>
    <property type="evidence" value="ECO:0007669"/>
    <property type="project" value="UniProtKB-KW"/>
</dbReference>
<feature type="domain" description="CHK kinase-like" evidence="1">
    <location>
        <begin position="143"/>
        <end position="337"/>
    </location>
</feature>
<dbReference type="Pfam" id="PF02958">
    <property type="entry name" value="EcKL"/>
    <property type="match status" value="1"/>
</dbReference>
<dbReference type="InterPro" id="IPR015897">
    <property type="entry name" value="CHK_kinase-like"/>
</dbReference>
<dbReference type="PANTHER" id="PTHR11012:SF30">
    <property type="entry name" value="PROTEIN KINASE-LIKE DOMAIN-CONTAINING"/>
    <property type="match status" value="1"/>
</dbReference>
<dbReference type="EMBL" id="JASPKY010000141">
    <property type="protein sequence ID" value="KAK9730814.1"/>
    <property type="molecule type" value="Genomic_DNA"/>
</dbReference>
<proteinExistence type="predicted"/>
<reference evidence="2 3" key="1">
    <citation type="journal article" date="2024" name="BMC Genomics">
        <title>De novo assembly and annotation of Popillia japonica's genome with initial clues to its potential as an invasive pest.</title>
        <authorList>
            <person name="Cucini C."/>
            <person name="Boschi S."/>
            <person name="Funari R."/>
            <person name="Cardaioli E."/>
            <person name="Iannotti N."/>
            <person name="Marturano G."/>
            <person name="Paoli F."/>
            <person name="Bruttini M."/>
            <person name="Carapelli A."/>
            <person name="Frati F."/>
            <person name="Nardi F."/>
        </authorList>
    </citation>
    <scope>NUCLEOTIDE SEQUENCE [LARGE SCALE GENOMIC DNA]</scope>
    <source>
        <strain evidence="2">DMR45628</strain>
    </source>
</reference>
<dbReference type="InterPro" id="IPR004119">
    <property type="entry name" value="EcKL"/>
</dbReference>
<organism evidence="2 3">
    <name type="scientific">Popillia japonica</name>
    <name type="common">Japanese beetle</name>
    <dbReference type="NCBI Taxonomy" id="7064"/>
    <lineage>
        <taxon>Eukaryota</taxon>
        <taxon>Metazoa</taxon>
        <taxon>Ecdysozoa</taxon>
        <taxon>Arthropoda</taxon>
        <taxon>Hexapoda</taxon>
        <taxon>Insecta</taxon>
        <taxon>Pterygota</taxon>
        <taxon>Neoptera</taxon>
        <taxon>Endopterygota</taxon>
        <taxon>Coleoptera</taxon>
        <taxon>Polyphaga</taxon>
        <taxon>Scarabaeiformia</taxon>
        <taxon>Scarabaeidae</taxon>
        <taxon>Rutelinae</taxon>
        <taxon>Popillia</taxon>
    </lineage>
</organism>
<dbReference type="PANTHER" id="PTHR11012">
    <property type="entry name" value="PROTEIN KINASE-LIKE DOMAIN-CONTAINING"/>
    <property type="match status" value="1"/>
</dbReference>
<dbReference type="SUPFAM" id="SSF56112">
    <property type="entry name" value="Protein kinase-like (PK-like)"/>
    <property type="match status" value="1"/>
</dbReference>
<protein>
    <submittedName>
        <fullName evidence="2">Ecdysteroid kinase-like family</fullName>
    </submittedName>
</protein>
<keyword evidence="2" id="KW-0418">Kinase</keyword>
<accession>A0AAW1L9G1</accession>
<dbReference type="InterPro" id="IPR011009">
    <property type="entry name" value="Kinase-like_dom_sf"/>
</dbReference>
<dbReference type="AlphaFoldDB" id="A0AAW1L9G1"/>
<dbReference type="Gene3D" id="3.90.1200.10">
    <property type="match status" value="1"/>
</dbReference>
<dbReference type="SMART" id="SM00587">
    <property type="entry name" value="CHK"/>
    <property type="match status" value="1"/>
</dbReference>
<keyword evidence="3" id="KW-1185">Reference proteome</keyword>
<keyword evidence="2" id="KW-0808">Transferase</keyword>
<name>A0AAW1L9G1_POPJA</name>
<dbReference type="Proteomes" id="UP001458880">
    <property type="component" value="Unassembled WGS sequence"/>
</dbReference>
<gene>
    <name evidence="2" type="ORF">QE152_g14207</name>
</gene>